<dbReference type="InterPro" id="IPR006059">
    <property type="entry name" value="SBP"/>
</dbReference>
<organism evidence="8 9">
    <name type="scientific">Ruegeria atlantica</name>
    <dbReference type="NCBI Taxonomy" id="81569"/>
    <lineage>
        <taxon>Bacteria</taxon>
        <taxon>Pseudomonadati</taxon>
        <taxon>Pseudomonadota</taxon>
        <taxon>Alphaproteobacteria</taxon>
        <taxon>Rhodobacterales</taxon>
        <taxon>Roseobacteraceae</taxon>
        <taxon>Ruegeria</taxon>
    </lineage>
</organism>
<comment type="subcellular location">
    <subcellularLocation>
        <location evidence="1 5">Periplasm</location>
    </subcellularLocation>
</comment>
<dbReference type="GO" id="GO:0015846">
    <property type="term" value="P:polyamine transport"/>
    <property type="evidence" value="ECO:0007669"/>
    <property type="project" value="InterPro"/>
</dbReference>
<dbReference type="SUPFAM" id="SSF53850">
    <property type="entry name" value="Periplasmic binding protein-like II"/>
    <property type="match status" value="1"/>
</dbReference>
<dbReference type="PRINTS" id="PR00909">
    <property type="entry name" value="SPERMDNBNDNG"/>
</dbReference>
<keyword evidence="9" id="KW-1185">Reference proteome</keyword>
<dbReference type="Gene3D" id="3.40.190.10">
    <property type="entry name" value="Periplasmic binding protein-like II"/>
    <property type="match status" value="2"/>
</dbReference>
<evidence type="ECO:0000256" key="4">
    <source>
        <dbReference type="ARBA" id="ARBA00022764"/>
    </source>
</evidence>
<dbReference type="Proteomes" id="UP000050786">
    <property type="component" value="Unassembled WGS sequence"/>
</dbReference>
<dbReference type="RefSeq" id="WP_058274650.1">
    <property type="nucleotide sequence ID" value="NZ_CYPS01000057.1"/>
</dbReference>
<evidence type="ECO:0000256" key="1">
    <source>
        <dbReference type="ARBA" id="ARBA00004418"/>
    </source>
</evidence>
<proteinExistence type="inferred from homology"/>
<keyword evidence="2 5" id="KW-0813">Transport</keyword>
<comment type="similarity">
    <text evidence="5">Belongs to the bacterial solute-binding protein PotD/PotF family.</text>
</comment>
<dbReference type="PANTHER" id="PTHR30222:SF12">
    <property type="entry name" value="NORSPERMIDINE SENSOR"/>
    <property type="match status" value="1"/>
</dbReference>
<evidence type="ECO:0000256" key="5">
    <source>
        <dbReference type="PIRNR" id="PIRNR019574"/>
    </source>
</evidence>
<feature type="binding site" evidence="6">
    <location>
        <position position="324"/>
    </location>
    <ligand>
        <name>spermidine</name>
        <dbReference type="ChEBI" id="CHEBI:57834"/>
    </ligand>
</feature>
<name>A0A0P1E716_9RHOB</name>
<evidence type="ECO:0000313" key="8">
    <source>
        <dbReference type="EMBL" id="CUH44680.1"/>
    </source>
</evidence>
<dbReference type="EMBL" id="CYPS01000057">
    <property type="protein sequence ID" value="CUH44680.1"/>
    <property type="molecule type" value="Genomic_DNA"/>
</dbReference>
<keyword evidence="4 5" id="KW-0574">Periplasm</keyword>
<dbReference type="GO" id="GO:0019808">
    <property type="term" value="F:polyamine binding"/>
    <property type="evidence" value="ECO:0007669"/>
    <property type="project" value="InterPro"/>
</dbReference>
<feature type="binding site" evidence="6">
    <location>
        <position position="82"/>
    </location>
    <ligand>
        <name>spermidine</name>
        <dbReference type="ChEBI" id="CHEBI:57834"/>
    </ligand>
</feature>
<dbReference type="PANTHER" id="PTHR30222">
    <property type="entry name" value="SPERMIDINE/PUTRESCINE-BINDING PERIPLASMIC PROTEIN"/>
    <property type="match status" value="1"/>
</dbReference>
<evidence type="ECO:0000256" key="6">
    <source>
        <dbReference type="PIRSR" id="PIRSR019574-1"/>
    </source>
</evidence>
<evidence type="ECO:0000256" key="7">
    <source>
        <dbReference type="SAM" id="SignalP"/>
    </source>
</evidence>
<feature type="chain" id="PRO_5006061272" description="Putrescine-binding periplasmic protein" evidence="7">
    <location>
        <begin position="24"/>
        <end position="343"/>
    </location>
</feature>
<accession>A0A0P1E716</accession>
<comment type="function">
    <text evidence="5">Required for the activity of the bacterial periplasmic transport system of putrescine.</text>
</comment>
<dbReference type="GO" id="GO:0042597">
    <property type="term" value="C:periplasmic space"/>
    <property type="evidence" value="ECO:0007669"/>
    <property type="project" value="UniProtKB-SubCell"/>
</dbReference>
<dbReference type="Pfam" id="PF13416">
    <property type="entry name" value="SBP_bac_8"/>
    <property type="match status" value="1"/>
</dbReference>
<evidence type="ECO:0000313" key="9">
    <source>
        <dbReference type="Proteomes" id="UP000050786"/>
    </source>
</evidence>
<reference evidence="9" key="1">
    <citation type="submission" date="2015-09" db="EMBL/GenBank/DDBJ databases">
        <authorList>
            <person name="Rodrigo-Torres L."/>
            <person name="Arahal D.R."/>
        </authorList>
    </citation>
    <scope>NUCLEOTIDE SEQUENCE [LARGE SCALE GENOMIC DNA]</scope>
    <source>
        <strain evidence="9">CECT 4293</strain>
    </source>
</reference>
<feature type="signal peptide" evidence="7">
    <location>
        <begin position="1"/>
        <end position="23"/>
    </location>
</feature>
<dbReference type="AlphaFoldDB" id="A0A0P1E716"/>
<keyword evidence="3 7" id="KW-0732">Signal</keyword>
<dbReference type="InterPro" id="IPR001188">
    <property type="entry name" value="Sperm_putr-bd"/>
</dbReference>
<gene>
    <name evidence="8" type="primary">potD_2</name>
    <name evidence="8" type="ORF">RUM4293_03586</name>
</gene>
<protein>
    <recommendedName>
        <fullName evidence="5">Putrescine-binding periplasmic protein</fullName>
    </recommendedName>
</protein>
<dbReference type="PIRSF" id="PIRSF019574">
    <property type="entry name" value="Periplasmic_polyamine_BP"/>
    <property type="match status" value="1"/>
</dbReference>
<evidence type="ECO:0000256" key="2">
    <source>
        <dbReference type="ARBA" id="ARBA00022448"/>
    </source>
</evidence>
<sequence>MKQKLLHTVAISALALSAVAAHAEGKLNIYNWGNYTNPDMVKKFEEQHGIEVTLDGYDSNETMLAKVKEGNTGYDIVVPGDYMIAIMVKEGLLAEINASTMENFKNVNPDWVDVYWDPGRKYSVPYQWGTTSFTVDSDVYGGDINTLALIFDTPEELKGRINMLNDMNDVINAGLRYLDYPRCNSDPEQMKELMALLVKAKDDWRTMDYSVIEKLTSKDVDLSQSWNGAAMRARADRPTLTYAYPKEGFTGWMDNVAVLADAPNMENAKLFANFMMDPENAAMTSNFARYANGIVGSEEFMDAEMLEAPEIVMPAGAPVPDFVQPCDQDVVDLYNKVWTRLKQ</sequence>
<evidence type="ECO:0000256" key="3">
    <source>
        <dbReference type="ARBA" id="ARBA00022729"/>
    </source>
</evidence>